<keyword evidence="4 6" id="KW-1133">Transmembrane helix</keyword>
<dbReference type="Gene3D" id="1.20.1250.20">
    <property type="entry name" value="MFS general substrate transporter like domains"/>
    <property type="match status" value="1"/>
</dbReference>
<feature type="transmembrane region" description="Helical" evidence="6">
    <location>
        <begin position="244"/>
        <end position="267"/>
    </location>
</feature>
<dbReference type="Pfam" id="PF07690">
    <property type="entry name" value="MFS_1"/>
    <property type="match status" value="1"/>
</dbReference>
<dbReference type="CDD" id="cd17321">
    <property type="entry name" value="MFS_MMR_MDR_like"/>
    <property type="match status" value="1"/>
</dbReference>
<accession>A0ABU2JE54</accession>
<evidence type="ECO:0000256" key="1">
    <source>
        <dbReference type="ARBA" id="ARBA00004651"/>
    </source>
</evidence>
<feature type="transmembrane region" description="Helical" evidence="6">
    <location>
        <begin position="176"/>
        <end position="194"/>
    </location>
</feature>
<evidence type="ECO:0000313" key="8">
    <source>
        <dbReference type="EMBL" id="MDT0263261.1"/>
    </source>
</evidence>
<feature type="transmembrane region" description="Helical" evidence="6">
    <location>
        <begin position="26"/>
        <end position="45"/>
    </location>
</feature>
<keyword evidence="2" id="KW-0813">Transport</keyword>
<feature type="domain" description="Major facilitator superfamily (MFS) profile" evidence="7">
    <location>
        <begin position="1"/>
        <end position="405"/>
    </location>
</feature>
<feature type="transmembrane region" description="Helical" evidence="6">
    <location>
        <begin position="332"/>
        <end position="350"/>
    </location>
</feature>
<dbReference type="Gene3D" id="1.20.1720.10">
    <property type="entry name" value="Multidrug resistance protein D"/>
    <property type="match status" value="1"/>
</dbReference>
<feature type="transmembrane region" description="Helical" evidence="6">
    <location>
        <begin position="307"/>
        <end position="326"/>
    </location>
</feature>
<keyword evidence="3 6" id="KW-0812">Transmembrane</keyword>
<evidence type="ECO:0000256" key="5">
    <source>
        <dbReference type="ARBA" id="ARBA00023136"/>
    </source>
</evidence>
<evidence type="ECO:0000259" key="7">
    <source>
        <dbReference type="PROSITE" id="PS50850"/>
    </source>
</evidence>
<name>A0ABU2JE54_9ACTN</name>
<reference evidence="9" key="1">
    <citation type="submission" date="2023-07" db="EMBL/GenBank/DDBJ databases">
        <title>30 novel species of actinomycetes from the DSMZ collection.</title>
        <authorList>
            <person name="Nouioui I."/>
        </authorList>
    </citation>
    <scope>NUCLEOTIDE SEQUENCE [LARGE SCALE GENOMIC DNA]</scope>
    <source>
        <strain evidence="9">DSM 44399</strain>
    </source>
</reference>
<comment type="subcellular location">
    <subcellularLocation>
        <location evidence="1">Cell membrane</location>
        <topology evidence="1">Multi-pass membrane protein</topology>
    </subcellularLocation>
</comment>
<dbReference type="PANTHER" id="PTHR42718">
    <property type="entry name" value="MAJOR FACILITATOR SUPERFAMILY MULTIDRUG TRANSPORTER MFSC"/>
    <property type="match status" value="1"/>
</dbReference>
<comment type="caution">
    <text evidence="8">The sequence shown here is derived from an EMBL/GenBank/DDBJ whole genome shotgun (WGS) entry which is preliminary data.</text>
</comment>
<sequence>MITLDAVVVNVALPTLHHELGGGISALQWVVDGYTLMFAALLLTAGGLTDRIGAHRAFTISLGVFLAASLACGLAPSLPVLVAARFVQGSAAALMTPSSMALIRHAYDNAAKRARAVAIWAMGGAVASSSGPVLGGVLTTVNWRLIFLINLPVGLVALALLRYAVRTSPRPAPIDWLGQTTGIVAMTGLTFGAIEAGTAGFTSGRVLIAFVIAVVATAAFVTIQSHVRHPMLPLTLFRNQAVSISVVIGFAFMVGYYGLPFVFSLYFQQQRGFSALATGALFLPMMLIGAVLTPFSARLVERMGPKLPIISGLVLMAAGLVLLGMLPASTPVGILSVSMILVGLGGLWSCRRQQQYCSTTFMAIPPVSPAAYSTPAAKSAARWASRSSAHCWRAQPASCTASASA</sequence>
<feature type="transmembrane region" description="Helical" evidence="6">
    <location>
        <begin position="115"/>
        <end position="139"/>
    </location>
</feature>
<feature type="transmembrane region" description="Helical" evidence="6">
    <location>
        <begin position="145"/>
        <end position="164"/>
    </location>
</feature>
<dbReference type="InterPro" id="IPR036259">
    <property type="entry name" value="MFS_trans_sf"/>
</dbReference>
<keyword evidence="5 6" id="KW-0472">Membrane</keyword>
<dbReference type="PANTHER" id="PTHR42718:SF9">
    <property type="entry name" value="MAJOR FACILITATOR SUPERFAMILY MULTIDRUG TRANSPORTER MFSC"/>
    <property type="match status" value="1"/>
</dbReference>
<evidence type="ECO:0000256" key="4">
    <source>
        <dbReference type="ARBA" id="ARBA00022989"/>
    </source>
</evidence>
<evidence type="ECO:0000256" key="2">
    <source>
        <dbReference type="ARBA" id="ARBA00022448"/>
    </source>
</evidence>
<dbReference type="EMBL" id="JAVREH010000033">
    <property type="protein sequence ID" value="MDT0263261.1"/>
    <property type="molecule type" value="Genomic_DNA"/>
</dbReference>
<evidence type="ECO:0000256" key="6">
    <source>
        <dbReference type="SAM" id="Phobius"/>
    </source>
</evidence>
<dbReference type="InterPro" id="IPR011701">
    <property type="entry name" value="MFS"/>
</dbReference>
<gene>
    <name evidence="8" type="ORF">RM423_17905</name>
</gene>
<feature type="transmembrane region" description="Helical" evidence="6">
    <location>
        <begin position="82"/>
        <end position="103"/>
    </location>
</feature>
<feature type="transmembrane region" description="Helical" evidence="6">
    <location>
        <begin position="57"/>
        <end position="76"/>
    </location>
</feature>
<organism evidence="8 9">
    <name type="scientific">Jatrophihabitans lederbergiae</name>
    <dbReference type="NCBI Taxonomy" id="3075547"/>
    <lineage>
        <taxon>Bacteria</taxon>
        <taxon>Bacillati</taxon>
        <taxon>Actinomycetota</taxon>
        <taxon>Actinomycetes</taxon>
        <taxon>Jatrophihabitantales</taxon>
        <taxon>Jatrophihabitantaceae</taxon>
        <taxon>Jatrophihabitans</taxon>
    </lineage>
</organism>
<dbReference type="InterPro" id="IPR020846">
    <property type="entry name" value="MFS_dom"/>
</dbReference>
<feature type="transmembrane region" description="Helical" evidence="6">
    <location>
        <begin position="206"/>
        <end position="223"/>
    </location>
</feature>
<dbReference type="RefSeq" id="WP_311424409.1">
    <property type="nucleotide sequence ID" value="NZ_JAVREH010000033.1"/>
</dbReference>
<evidence type="ECO:0000256" key="3">
    <source>
        <dbReference type="ARBA" id="ARBA00022692"/>
    </source>
</evidence>
<feature type="transmembrane region" description="Helical" evidence="6">
    <location>
        <begin position="273"/>
        <end position="295"/>
    </location>
</feature>
<proteinExistence type="predicted"/>
<dbReference type="Proteomes" id="UP001183176">
    <property type="component" value="Unassembled WGS sequence"/>
</dbReference>
<dbReference type="PROSITE" id="PS50850">
    <property type="entry name" value="MFS"/>
    <property type="match status" value="1"/>
</dbReference>
<keyword evidence="9" id="KW-1185">Reference proteome</keyword>
<evidence type="ECO:0000313" key="9">
    <source>
        <dbReference type="Proteomes" id="UP001183176"/>
    </source>
</evidence>
<dbReference type="SUPFAM" id="SSF103473">
    <property type="entry name" value="MFS general substrate transporter"/>
    <property type="match status" value="1"/>
</dbReference>
<protein>
    <submittedName>
        <fullName evidence="8">MFS transporter</fullName>
    </submittedName>
</protein>